<dbReference type="RefSeq" id="WP_027022341.1">
    <property type="nucleotide sequence ID" value="NZ_CP097501.1"/>
</dbReference>
<name>A0AAE9HXE2_9NEIS</name>
<organism evidence="2 3">
    <name type="scientific">Conchiformibius steedae DSM 2580</name>
    <dbReference type="NCBI Taxonomy" id="1121352"/>
    <lineage>
        <taxon>Bacteria</taxon>
        <taxon>Pseudomonadati</taxon>
        <taxon>Pseudomonadota</taxon>
        <taxon>Betaproteobacteria</taxon>
        <taxon>Neisseriales</taxon>
        <taxon>Neisseriaceae</taxon>
        <taxon>Conchiformibius</taxon>
    </lineage>
</organism>
<gene>
    <name evidence="2" type="ORF">LNQ82_04575</name>
</gene>
<keyword evidence="1" id="KW-0472">Membrane</keyword>
<evidence type="ECO:0000313" key="3">
    <source>
        <dbReference type="Proteomes" id="UP001056819"/>
    </source>
</evidence>
<feature type="transmembrane region" description="Helical" evidence="1">
    <location>
        <begin position="12"/>
        <end position="30"/>
    </location>
</feature>
<sequence>MNFLIKAFQSLLVWGVSKLMLAFGVSFVAYKGLELSLKAIKGYVQSTVSGIPADAYNLMLMAGFGQALGIIFGAYAFNVALTASNKLATGVLKK</sequence>
<dbReference type="AlphaFoldDB" id="A0AAE9HXE2"/>
<keyword evidence="1" id="KW-1133">Transmembrane helix</keyword>
<accession>A0AAE9HXE2</accession>
<dbReference type="Proteomes" id="UP001056819">
    <property type="component" value="Chromosome"/>
</dbReference>
<dbReference type="Pfam" id="PF10734">
    <property type="entry name" value="DUF2523"/>
    <property type="match status" value="1"/>
</dbReference>
<proteinExistence type="predicted"/>
<dbReference type="EMBL" id="CP097501">
    <property type="protein sequence ID" value="URD68426.1"/>
    <property type="molecule type" value="Genomic_DNA"/>
</dbReference>
<dbReference type="InterPro" id="IPR019670">
    <property type="entry name" value="DUF2523"/>
</dbReference>
<evidence type="ECO:0000313" key="2">
    <source>
        <dbReference type="EMBL" id="URD68426.1"/>
    </source>
</evidence>
<reference evidence="2" key="1">
    <citation type="submission" date="2022-05" db="EMBL/GenBank/DDBJ databases">
        <title>Alysiella filiformis genome sequencing.</title>
        <authorList>
            <person name="Viehboeck T."/>
        </authorList>
    </citation>
    <scope>NUCLEOTIDE SEQUENCE</scope>
    <source>
        <strain evidence="2">DSM 2580</strain>
    </source>
</reference>
<keyword evidence="1" id="KW-0812">Transmembrane</keyword>
<evidence type="ECO:0000256" key="1">
    <source>
        <dbReference type="SAM" id="Phobius"/>
    </source>
</evidence>
<protein>
    <submittedName>
        <fullName evidence="2">DUF2523 domain-containing protein</fullName>
    </submittedName>
</protein>
<feature type="transmembrane region" description="Helical" evidence="1">
    <location>
        <begin position="55"/>
        <end position="77"/>
    </location>
</feature>